<proteinExistence type="inferred from homology"/>
<dbReference type="InterPro" id="IPR001915">
    <property type="entry name" value="Peptidase_M48"/>
</dbReference>
<accession>A0A964BQG5</accession>
<evidence type="ECO:0000256" key="6">
    <source>
        <dbReference type="RuleBase" id="RU003983"/>
    </source>
</evidence>
<organism evidence="8 9">
    <name type="scientific">Waterburya agarophytonicola KI4</name>
    <dbReference type="NCBI Taxonomy" id="2874699"/>
    <lineage>
        <taxon>Bacteria</taxon>
        <taxon>Bacillati</taxon>
        <taxon>Cyanobacteriota</taxon>
        <taxon>Cyanophyceae</taxon>
        <taxon>Pleurocapsales</taxon>
        <taxon>Hyellaceae</taxon>
        <taxon>Waterburya</taxon>
        <taxon>Waterburya agarophytonicola</taxon>
    </lineage>
</organism>
<keyword evidence="4 6" id="KW-0862">Zinc</keyword>
<comment type="cofactor">
    <cofactor evidence="6">
        <name>Zn(2+)</name>
        <dbReference type="ChEBI" id="CHEBI:29105"/>
    </cofactor>
    <text evidence="6">Binds 1 zinc ion per subunit.</text>
</comment>
<keyword evidence="1 6" id="KW-0645">Protease</keyword>
<dbReference type="PANTHER" id="PTHR22726:SF1">
    <property type="entry name" value="METALLOENDOPEPTIDASE OMA1, MITOCHONDRIAL"/>
    <property type="match status" value="1"/>
</dbReference>
<dbReference type="GO" id="GO:0016020">
    <property type="term" value="C:membrane"/>
    <property type="evidence" value="ECO:0007669"/>
    <property type="project" value="TreeGrafter"/>
</dbReference>
<gene>
    <name evidence="8" type="ORF">I4641_12035</name>
</gene>
<feature type="domain" description="Peptidase M48" evidence="7">
    <location>
        <begin position="89"/>
        <end position="259"/>
    </location>
</feature>
<keyword evidence="9" id="KW-1185">Reference proteome</keyword>
<keyword evidence="3 6" id="KW-0378">Hydrolase</keyword>
<evidence type="ECO:0000256" key="2">
    <source>
        <dbReference type="ARBA" id="ARBA00022723"/>
    </source>
</evidence>
<keyword evidence="2" id="KW-0479">Metal-binding</keyword>
<protein>
    <submittedName>
        <fullName evidence="8">M48 family metalloprotease</fullName>
    </submittedName>
</protein>
<sequence length="283" mass="31357">MFQRFFSFGSRHYRRMLYGFMTFVITISISVSNIHPSYALSWVELMIRGIQIVQLSNISNTQELELGKGINQEIISSGRAKISNNSLINRYINQIGQRLAKTSDRSDLPYTFQVVDDDSINAFATMGGYVYINQGLIAAADNEAELASVIGHEIGHIVGRHAIEQMRNRALSQGLLSAAGLDRNNAIQIGVELAISRPNSRSDELEADRFGLENMIKAGYAPAGILGFMQKLLQQGGSPPSVLSTHPATSERIRILQSMINPQTVNRGSGLDRRAYKNRIRSL</sequence>
<dbReference type="Pfam" id="PF01435">
    <property type="entry name" value="Peptidase_M48"/>
    <property type="match status" value="1"/>
</dbReference>
<dbReference type="Proteomes" id="UP000729733">
    <property type="component" value="Unassembled WGS sequence"/>
</dbReference>
<evidence type="ECO:0000256" key="4">
    <source>
        <dbReference type="ARBA" id="ARBA00022833"/>
    </source>
</evidence>
<evidence type="ECO:0000313" key="8">
    <source>
        <dbReference type="EMBL" id="MCC0177709.1"/>
    </source>
</evidence>
<dbReference type="RefSeq" id="WP_369426777.1">
    <property type="nucleotide sequence ID" value="NZ_JADWDC010000027.1"/>
</dbReference>
<dbReference type="EMBL" id="JADWDC010000027">
    <property type="protein sequence ID" value="MCC0177709.1"/>
    <property type="molecule type" value="Genomic_DNA"/>
</dbReference>
<dbReference type="CDD" id="cd07333">
    <property type="entry name" value="M48C_bepA_like"/>
    <property type="match status" value="1"/>
</dbReference>
<evidence type="ECO:0000313" key="9">
    <source>
        <dbReference type="Proteomes" id="UP000729733"/>
    </source>
</evidence>
<dbReference type="GO" id="GO:0004222">
    <property type="term" value="F:metalloendopeptidase activity"/>
    <property type="evidence" value="ECO:0007669"/>
    <property type="project" value="InterPro"/>
</dbReference>
<name>A0A964BQG5_9CYAN</name>
<dbReference type="GO" id="GO:0051603">
    <property type="term" value="P:proteolysis involved in protein catabolic process"/>
    <property type="evidence" value="ECO:0007669"/>
    <property type="project" value="TreeGrafter"/>
</dbReference>
<dbReference type="Gene3D" id="3.30.2010.10">
    <property type="entry name" value="Metalloproteases ('zincins'), catalytic domain"/>
    <property type="match status" value="1"/>
</dbReference>
<comment type="similarity">
    <text evidence="6">Belongs to the peptidase M48 family.</text>
</comment>
<dbReference type="InterPro" id="IPR051156">
    <property type="entry name" value="Mito/Outer_Membr_Metalloprot"/>
</dbReference>
<evidence type="ECO:0000256" key="3">
    <source>
        <dbReference type="ARBA" id="ARBA00022801"/>
    </source>
</evidence>
<evidence type="ECO:0000259" key="7">
    <source>
        <dbReference type="Pfam" id="PF01435"/>
    </source>
</evidence>
<keyword evidence="5 6" id="KW-0482">Metalloprotease</keyword>
<reference evidence="8" key="1">
    <citation type="journal article" date="2021" name="Antonie Van Leeuwenhoek">
        <title>Draft genome and description of Waterburya agarophytonicola gen. nov. sp. nov. (Pleurocapsales, Cyanobacteria): a seaweed symbiont.</title>
        <authorList>
            <person name="Bonthond G."/>
            <person name="Shalygin S."/>
            <person name="Bayer T."/>
            <person name="Weinberger F."/>
        </authorList>
    </citation>
    <scope>NUCLEOTIDE SEQUENCE</scope>
    <source>
        <strain evidence="8">KI4</strain>
    </source>
</reference>
<dbReference type="PANTHER" id="PTHR22726">
    <property type="entry name" value="METALLOENDOPEPTIDASE OMA1"/>
    <property type="match status" value="1"/>
</dbReference>
<dbReference type="GO" id="GO:0046872">
    <property type="term" value="F:metal ion binding"/>
    <property type="evidence" value="ECO:0007669"/>
    <property type="project" value="UniProtKB-KW"/>
</dbReference>
<evidence type="ECO:0000256" key="5">
    <source>
        <dbReference type="ARBA" id="ARBA00023049"/>
    </source>
</evidence>
<evidence type="ECO:0000256" key="1">
    <source>
        <dbReference type="ARBA" id="ARBA00022670"/>
    </source>
</evidence>
<dbReference type="AlphaFoldDB" id="A0A964BQG5"/>
<comment type="caution">
    <text evidence="8">The sequence shown here is derived from an EMBL/GenBank/DDBJ whole genome shotgun (WGS) entry which is preliminary data.</text>
</comment>